<dbReference type="GO" id="GO:0047617">
    <property type="term" value="F:fatty acyl-CoA hydrolase activity"/>
    <property type="evidence" value="ECO:0007669"/>
    <property type="project" value="UniProtKB-EC"/>
</dbReference>
<accession>A0AB38YIA3</accession>
<dbReference type="EC" id="3.1.2.20" evidence="5"/>
<dbReference type="InterPro" id="IPR029069">
    <property type="entry name" value="HotDog_dom_sf"/>
</dbReference>
<gene>
    <name evidence="11" type="ORF">NFC81_04475</name>
</gene>
<reference evidence="11" key="1">
    <citation type="submission" date="2022-07" db="EMBL/GenBank/DDBJ databases">
        <title>Complete genome sequence of Salinispirillum sp. LH10-3-1 capable of multiple carbohydrate inversion isolated from a soda lake.</title>
        <authorList>
            <person name="Liu J."/>
            <person name="Zhai Y."/>
            <person name="Zhang H."/>
            <person name="Yang H."/>
            <person name="Qu J."/>
            <person name="Li J."/>
        </authorList>
    </citation>
    <scope>NUCLEOTIDE SEQUENCE</scope>
    <source>
        <strain evidence="11">LH 10-3-1</strain>
    </source>
</reference>
<feature type="domain" description="Acyl-CoA thioesterase 2 C-terminal" evidence="9">
    <location>
        <begin position="148"/>
        <end position="280"/>
    </location>
</feature>
<dbReference type="GO" id="GO:0005829">
    <property type="term" value="C:cytosol"/>
    <property type="evidence" value="ECO:0007669"/>
    <property type="project" value="TreeGrafter"/>
</dbReference>
<dbReference type="EMBL" id="CP101717">
    <property type="protein sequence ID" value="WLD59045.1"/>
    <property type="molecule type" value="Genomic_DNA"/>
</dbReference>
<dbReference type="InterPro" id="IPR049449">
    <property type="entry name" value="TesB_ACOT8-like_N"/>
</dbReference>
<dbReference type="CDD" id="cd03444">
    <property type="entry name" value="Thioesterase_II_repeat1"/>
    <property type="match status" value="1"/>
</dbReference>
<dbReference type="Pfam" id="PF02551">
    <property type="entry name" value="Acyl_CoA_thio"/>
    <property type="match status" value="1"/>
</dbReference>
<dbReference type="CDD" id="cd03445">
    <property type="entry name" value="Thioesterase_II_repeat2"/>
    <property type="match status" value="1"/>
</dbReference>
<dbReference type="Pfam" id="PF13622">
    <property type="entry name" value="4HBT_3"/>
    <property type="match status" value="1"/>
</dbReference>
<organism evidence="11">
    <name type="scientific">Salinispirillum sp. LH 10-3-1</name>
    <dbReference type="NCBI Taxonomy" id="2952525"/>
    <lineage>
        <taxon>Bacteria</taxon>
        <taxon>Pseudomonadati</taxon>
        <taxon>Pseudomonadota</taxon>
        <taxon>Gammaproteobacteria</taxon>
        <taxon>Oceanospirillales</taxon>
        <taxon>Saccharospirillaceae</taxon>
        <taxon>Salinispirillum</taxon>
    </lineage>
</organism>
<feature type="domain" description="Acyl-CoA thioesterase-like N-terminal HotDog" evidence="10">
    <location>
        <begin position="33"/>
        <end position="108"/>
    </location>
</feature>
<evidence type="ECO:0000256" key="5">
    <source>
        <dbReference type="ARBA" id="ARBA00038894"/>
    </source>
</evidence>
<name>A0AB38YIA3_9GAMM</name>
<evidence type="ECO:0000256" key="1">
    <source>
        <dbReference type="ARBA" id="ARBA00006538"/>
    </source>
</evidence>
<dbReference type="RefSeq" id="WP_304996336.1">
    <property type="nucleotide sequence ID" value="NZ_CP101717.1"/>
</dbReference>
<evidence type="ECO:0000256" key="2">
    <source>
        <dbReference type="ARBA" id="ARBA00011881"/>
    </source>
</evidence>
<evidence type="ECO:0000256" key="3">
    <source>
        <dbReference type="ARBA" id="ARBA00022801"/>
    </source>
</evidence>
<evidence type="ECO:0000256" key="7">
    <source>
        <dbReference type="ARBA" id="ARBA00071120"/>
    </source>
</evidence>
<dbReference type="InterPro" id="IPR042171">
    <property type="entry name" value="Acyl-CoA_hotdog"/>
</dbReference>
<dbReference type="AlphaFoldDB" id="A0AB38YIA3"/>
<proteinExistence type="inferred from homology"/>
<evidence type="ECO:0000259" key="9">
    <source>
        <dbReference type="Pfam" id="PF02551"/>
    </source>
</evidence>
<dbReference type="PANTHER" id="PTHR11066:SF34">
    <property type="entry name" value="ACYL-COENZYME A THIOESTERASE 8"/>
    <property type="match status" value="1"/>
</dbReference>
<dbReference type="GO" id="GO:0009062">
    <property type="term" value="P:fatty acid catabolic process"/>
    <property type="evidence" value="ECO:0007669"/>
    <property type="project" value="TreeGrafter"/>
</dbReference>
<dbReference type="SUPFAM" id="SSF54637">
    <property type="entry name" value="Thioesterase/thiol ester dehydrase-isomerase"/>
    <property type="match status" value="2"/>
</dbReference>
<comment type="similarity">
    <text evidence="1">Belongs to the C/M/P thioester hydrolase family.</text>
</comment>
<dbReference type="InterPro" id="IPR003703">
    <property type="entry name" value="Acyl_CoA_thio"/>
</dbReference>
<dbReference type="PANTHER" id="PTHR11066">
    <property type="entry name" value="ACYL-COA THIOESTERASE"/>
    <property type="match status" value="1"/>
</dbReference>
<comment type="catalytic activity">
    <reaction evidence="6">
        <text>a fatty acyl-CoA + H2O = a fatty acid + CoA + H(+)</text>
        <dbReference type="Rhea" id="RHEA:16781"/>
        <dbReference type="ChEBI" id="CHEBI:15377"/>
        <dbReference type="ChEBI" id="CHEBI:15378"/>
        <dbReference type="ChEBI" id="CHEBI:28868"/>
        <dbReference type="ChEBI" id="CHEBI:57287"/>
        <dbReference type="ChEBI" id="CHEBI:77636"/>
        <dbReference type="EC" id="3.1.2.20"/>
    </reaction>
    <physiologicalReaction direction="left-to-right" evidence="6">
        <dbReference type="Rhea" id="RHEA:16782"/>
    </physiologicalReaction>
</comment>
<sequence length="287" mass="32201">MDTVVADLISLLSLEKTSDTTWIGRSKDLGYPKVYGGQVIGQGLTAASYSVEGRIPHSLHAYFVRAGDVDAPIQYDVEAVRDGGSFSVRRVVASQHDRPILVMTASFQAEEAGLVHSATMPSVPGPEKLESELNLYRSHADEIPERVRKQFTAERPVEFRIVENQNPFRPRVGVAKRHMWIRSTAPLPDDLSVHRSMLAYTSDYGFLETALMPHGVSIMQRNLQIASLDHTIWFHRNFRLDDWLLYVADSPVADHGRGFVRGQIFNRDGVLVASTAQEGLMRLRDME</sequence>
<dbReference type="InterPro" id="IPR025652">
    <property type="entry name" value="TesB_C"/>
</dbReference>
<comment type="subunit">
    <text evidence="2">Homotetramer.</text>
</comment>
<evidence type="ECO:0000313" key="11">
    <source>
        <dbReference type="EMBL" id="WLD59045.1"/>
    </source>
</evidence>
<dbReference type="GO" id="GO:0006637">
    <property type="term" value="P:acyl-CoA metabolic process"/>
    <property type="evidence" value="ECO:0007669"/>
    <property type="project" value="InterPro"/>
</dbReference>
<dbReference type="FunFam" id="2.40.160.210:FF:000001">
    <property type="entry name" value="Acyl-CoA thioesterase II"/>
    <property type="match status" value="1"/>
</dbReference>
<evidence type="ECO:0000256" key="8">
    <source>
        <dbReference type="ARBA" id="ARBA00079653"/>
    </source>
</evidence>
<keyword evidence="3" id="KW-0378">Hydrolase</keyword>
<evidence type="ECO:0000256" key="6">
    <source>
        <dbReference type="ARBA" id="ARBA00050943"/>
    </source>
</evidence>
<dbReference type="Gene3D" id="2.40.160.210">
    <property type="entry name" value="Acyl-CoA thioesterase, double hotdog domain"/>
    <property type="match status" value="1"/>
</dbReference>
<evidence type="ECO:0000256" key="4">
    <source>
        <dbReference type="ARBA" id="ARBA00023098"/>
    </source>
</evidence>
<keyword evidence="4" id="KW-0443">Lipid metabolism</keyword>
<protein>
    <recommendedName>
        <fullName evidence="7">Acyl-CoA thioesterase 2</fullName>
        <ecNumber evidence="5">3.1.2.20</ecNumber>
    </recommendedName>
    <alternativeName>
        <fullName evidence="8">Thioesterase II</fullName>
    </alternativeName>
</protein>
<evidence type="ECO:0000259" key="10">
    <source>
        <dbReference type="Pfam" id="PF13622"/>
    </source>
</evidence>